<dbReference type="InterPro" id="IPR044068">
    <property type="entry name" value="CB"/>
</dbReference>
<dbReference type="InterPro" id="IPR004107">
    <property type="entry name" value="Integrase_SAM-like_N"/>
</dbReference>
<dbReference type="PROSITE" id="PS51900">
    <property type="entry name" value="CB"/>
    <property type="match status" value="1"/>
</dbReference>
<comment type="caution">
    <text evidence="8">The sequence shown here is derived from an EMBL/GenBank/DDBJ whole genome shotgun (WGS) entry which is preliminary data.</text>
</comment>
<dbReference type="PANTHER" id="PTHR30349">
    <property type="entry name" value="PHAGE INTEGRASE-RELATED"/>
    <property type="match status" value="1"/>
</dbReference>
<evidence type="ECO:0000259" key="6">
    <source>
        <dbReference type="PROSITE" id="PS51898"/>
    </source>
</evidence>
<dbReference type="InterPro" id="IPR028259">
    <property type="entry name" value="AP2-like_int_N"/>
</dbReference>
<name>A0A316A4G6_9ACTN</name>
<dbReference type="PROSITE" id="PS51898">
    <property type="entry name" value="TYR_RECOMBINASE"/>
    <property type="match status" value="1"/>
</dbReference>
<evidence type="ECO:0000256" key="5">
    <source>
        <dbReference type="SAM" id="MobiDB-lite"/>
    </source>
</evidence>
<evidence type="ECO:0000259" key="7">
    <source>
        <dbReference type="PROSITE" id="PS51900"/>
    </source>
</evidence>
<dbReference type="InterPro" id="IPR010998">
    <property type="entry name" value="Integrase_recombinase_N"/>
</dbReference>
<reference evidence="8 9" key="1">
    <citation type="submission" date="2018-03" db="EMBL/GenBank/DDBJ databases">
        <title>Genomic Encyclopedia of Archaeal and Bacterial Type Strains, Phase II (KMG-II): from individual species to whole genera.</title>
        <authorList>
            <person name="Goeker M."/>
        </authorList>
    </citation>
    <scope>NUCLEOTIDE SEQUENCE [LARGE SCALE GENOMIC DNA]</scope>
    <source>
        <strain evidence="8 9">DSM 44889</strain>
    </source>
</reference>
<evidence type="ECO:0000256" key="1">
    <source>
        <dbReference type="ARBA" id="ARBA00022908"/>
    </source>
</evidence>
<dbReference type="CDD" id="cd01189">
    <property type="entry name" value="INT_ICEBs1_C_like"/>
    <property type="match status" value="1"/>
</dbReference>
<protein>
    <submittedName>
        <fullName evidence="8">Site-specific recombinase XerC</fullName>
    </submittedName>
</protein>
<evidence type="ECO:0000256" key="3">
    <source>
        <dbReference type="ARBA" id="ARBA00023172"/>
    </source>
</evidence>
<dbReference type="PANTHER" id="PTHR30349:SF91">
    <property type="entry name" value="INTA PROTEIN"/>
    <property type="match status" value="1"/>
</dbReference>
<organism evidence="8 9">
    <name type="scientific">Quadrisphaera granulorum</name>
    <dbReference type="NCBI Taxonomy" id="317664"/>
    <lineage>
        <taxon>Bacteria</taxon>
        <taxon>Bacillati</taxon>
        <taxon>Actinomycetota</taxon>
        <taxon>Actinomycetes</taxon>
        <taxon>Kineosporiales</taxon>
        <taxon>Kineosporiaceae</taxon>
        <taxon>Quadrisphaera</taxon>
    </lineage>
</organism>
<dbReference type="Gene3D" id="1.10.150.130">
    <property type="match status" value="1"/>
</dbReference>
<dbReference type="Proteomes" id="UP000245469">
    <property type="component" value="Unassembled WGS sequence"/>
</dbReference>
<sequence length="365" mass="40929">MDLGSDSTGRRRQTTKAGFPTRAAASKALRELTKTLASDVQITETTVSDYLATWLLSKHSLRPTTRAMYEDLARLYITPHIGGVQLVELRAHHLDRMYVAISIGVRGKALSPATIRRIHAVLRSALNSAVRRRLLPYNPADHIELAPENPKRPKPWTADECLRFLAAIREDRLYPLYRLYLFTGLRRGEGLGLRWDDVDLDEKALWVSEQITEVAGKATVGSPKTRRSVRRVALDETTVQMLREHHEAQLAERKAWQQLAAPHGRVFTREDGTSYRPEYVTKHFGALVRATGMRQVRLHDLRHTSASLALKAGVPMKVVSDRLGHSTIAVTANLYTHVYDDVAHDGADRIAALLADKPATDVSEM</sequence>
<keyword evidence="1" id="KW-0229">DNA integration</keyword>
<dbReference type="Pfam" id="PF14659">
    <property type="entry name" value="Phage_int_SAM_3"/>
    <property type="match status" value="1"/>
</dbReference>
<evidence type="ECO:0000256" key="2">
    <source>
        <dbReference type="ARBA" id="ARBA00023125"/>
    </source>
</evidence>
<evidence type="ECO:0000313" key="9">
    <source>
        <dbReference type="Proteomes" id="UP000245469"/>
    </source>
</evidence>
<dbReference type="SUPFAM" id="SSF56349">
    <property type="entry name" value="DNA breaking-rejoining enzymes"/>
    <property type="match status" value="1"/>
</dbReference>
<dbReference type="EMBL" id="QGDQ01000019">
    <property type="protein sequence ID" value="PWJ52565.1"/>
    <property type="molecule type" value="Genomic_DNA"/>
</dbReference>
<gene>
    <name evidence="8" type="ORF">BXY45_11958</name>
</gene>
<dbReference type="InterPro" id="IPR002104">
    <property type="entry name" value="Integrase_catalytic"/>
</dbReference>
<dbReference type="RefSeq" id="WP_170131539.1">
    <property type="nucleotide sequence ID" value="NZ_QGDQ01000019.1"/>
</dbReference>
<dbReference type="Gene3D" id="1.10.443.10">
    <property type="entry name" value="Intergrase catalytic core"/>
    <property type="match status" value="1"/>
</dbReference>
<dbReference type="GO" id="GO:0006310">
    <property type="term" value="P:DNA recombination"/>
    <property type="evidence" value="ECO:0007669"/>
    <property type="project" value="UniProtKB-KW"/>
</dbReference>
<feature type="domain" description="Core-binding (CB)" evidence="7">
    <location>
        <begin position="45"/>
        <end position="130"/>
    </location>
</feature>
<keyword evidence="2 4" id="KW-0238">DNA-binding</keyword>
<dbReference type="GO" id="GO:0015074">
    <property type="term" value="P:DNA integration"/>
    <property type="evidence" value="ECO:0007669"/>
    <property type="project" value="UniProtKB-KW"/>
</dbReference>
<accession>A0A316A4G6</accession>
<proteinExistence type="predicted"/>
<feature type="region of interest" description="Disordered" evidence="5">
    <location>
        <begin position="1"/>
        <end position="22"/>
    </location>
</feature>
<dbReference type="Pfam" id="PF00589">
    <property type="entry name" value="Phage_integrase"/>
    <property type="match status" value="1"/>
</dbReference>
<keyword evidence="9" id="KW-1185">Reference proteome</keyword>
<evidence type="ECO:0000313" key="8">
    <source>
        <dbReference type="EMBL" id="PWJ52565.1"/>
    </source>
</evidence>
<dbReference type="InterPro" id="IPR011010">
    <property type="entry name" value="DNA_brk_join_enz"/>
</dbReference>
<dbReference type="AlphaFoldDB" id="A0A316A4G6"/>
<dbReference type="InterPro" id="IPR013762">
    <property type="entry name" value="Integrase-like_cat_sf"/>
</dbReference>
<dbReference type="GO" id="GO:0003677">
    <property type="term" value="F:DNA binding"/>
    <property type="evidence" value="ECO:0007669"/>
    <property type="project" value="UniProtKB-UniRule"/>
</dbReference>
<keyword evidence="3" id="KW-0233">DNA recombination</keyword>
<evidence type="ECO:0000256" key="4">
    <source>
        <dbReference type="PROSITE-ProRule" id="PRU01248"/>
    </source>
</evidence>
<dbReference type="Pfam" id="PF14657">
    <property type="entry name" value="Arm-DNA-bind_4"/>
    <property type="match status" value="1"/>
</dbReference>
<feature type="domain" description="Tyr recombinase" evidence="6">
    <location>
        <begin position="151"/>
        <end position="348"/>
    </location>
</feature>
<dbReference type="InterPro" id="IPR050090">
    <property type="entry name" value="Tyrosine_recombinase_XerCD"/>
</dbReference>